<dbReference type="GO" id="GO:0015280">
    <property type="term" value="F:ligand-gated sodium channel activity"/>
    <property type="evidence" value="ECO:0007669"/>
    <property type="project" value="TreeGrafter"/>
</dbReference>
<comment type="similarity">
    <text evidence="11">Belongs to the amiloride-sensitive sodium channel (TC 1.A.6) family.</text>
</comment>
<evidence type="ECO:0000256" key="2">
    <source>
        <dbReference type="ARBA" id="ARBA00022448"/>
    </source>
</evidence>
<evidence type="ECO:0000256" key="4">
    <source>
        <dbReference type="ARBA" id="ARBA00022692"/>
    </source>
</evidence>
<keyword evidence="7 11" id="KW-0406">Ion transport</keyword>
<keyword evidence="6" id="KW-0915">Sodium</keyword>
<sequence>MKSQQNLQRSGTTNDRVRLNTTIEDVPASVYIKNFANNVFRTLSLSICLGCMIFLIFQAVHAYFQYPTQTSVSFIVEWPQAFPAVTVCNYSPLRYDRFIEPFLNYTNTFNLTSTSNATEITKEHGRFIRKFIVYKVNRNESIMDYFYSLDTMMISCMYNHVPCTVADFTWFLSSQYGLCYTFNAKLKPSLKKPVRENCESGSFGSFELRFYVHQHQYVPYLSNGIGMVVSVHDNGQMPNIEAVSRQLAPGQHHRLSYVKKISSFLPKPYTTCTNKTSARLQTLLEEYHDTDYGYSQLPCFFACLQAYTYERCGCGNPLRWATRSIILPGTNQKVNISLCDVDNPCYRRVAKDLMNIKDIRTNYCNDCAQECFVSQYLIKSSSVLAPPSYLMHDIKQFVEESSIPLPSNWSTTWMSEIRSSYVSLMIAYESARTEVYAQQPTISFVDVISNVGGQTGLWIGISFFSIVEIVELIYRMLFFELPTSKSRLLEHNTSSAEEQWKHLFSDINPYTSSKLTVAGVFYIILAIVAIAIDIRLIIDVAYFPFSGLLYGVFLIALGILTIILSRQQVYVLTNLFILVFFQLLITIATLVVKVLAVLDTINDSHGGCSHFSDYCDRSEQVVLQITNIVHCVIVFCLLITTFILITRARQTSTTQRTVNYVAYVPRNYSIPTSFQNPCATMNDQQSSSA</sequence>
<feature type="transmembrane region" description="Helical" evidence="12">
    <location>
        <begin position="544"/>
        <end position="564"/>
    </location>
</feature>
<comment type="caution">
    <text evidence="13">The sequence shown here is derived from an EMBL/GenBank/DDBJ whole genome shotgun (WGS) entry which is preliminary data.</text>
</comment>
<evidence type="ECO:0000256" key="12">
    <source>
        <dbReference type="SAM" id="Phobius"/>
    </source>
</evidence>
<evidence type="ECO:0000256" key="1">
    <source>
        <dbReference type="ARBA" id="ARBA00004141"/>
    </source>
</evidence>
<dbReference type="Gene3D" id="2.60.470.10">
    <property type="entry name" value="Acid-sensing ion channels like domains"/>
    <property type="match status" value="1"/>
</dbReference>
<dbReference type="Proteomes" id="UP000663852">
    <property type="component" value="Unassembled WGS sequence"/>
</dbReference>
<keyword evidence="9 11" id="KW-0739">Sodium transport</keyword>
<keyword evidence="3 11" id="KW-0894">Sodium channel</keyword>
<dbReference type="Pfam" id="PF00858">
    <property type="entry name" value="ASC"/>
    <property type="match status" value="1"/>
</dbReference>
<reference evidence="13" key="1">
    <citation type="submission" date="2021-02" db="EMBL/GenBank/DDBJ databases">
        <authorList>
            <person name="Nowell W R."/>
        </authorList>
    </citation>
    <scope>NUCLEOTIDE SEQUENCE</scope>
</reference>
<evidence type="ECO:0000256" key="11">
    <source>
        <dbReference type="RuleBase" id="RU000679"/>
    </source>
</evidence>
<dbReference type="Gene3D" id="1.10.287.770">
    <property type="entry name" value="YojJ-like"/>
    <property type="match status" value="1"/>
</dbReference>
<evidence type="ECO:0000256" key="6">
    <source>
        <dbReference type="ARBA" id="ARBA00023053"/>
    </source>
</evidence>
<gene>
    <name evidence="13" type="ORF">EDS130_LOCUS1466</name>
</gene>
<accession>A0A813N9R4</accession>
<feature type="transmembrane region" description="Helical" evidence="12">
    <location>
        <begin position="515"/>
        <end position="538"/>
    </location>
</feature>
<dbReference type="PANTHER" id="PTHR11690">
    <property type="entry name" value="AMILORIDE-SENSITIVE SODIUM CHANNEL-RELATED"/>
    <property type="match status" value="1"/>
</dbReference>
<keyword evidence="10 11" id="KW-0407">Ion channel</keyword>
<keyword evidence="5 12" id="KW-1133">Transmembrane helix</keyword>
<proteinExistence type="inferred from homology"/>
<evidence type="ECO:0000256" key="10">
    <source>
        <dbReference type="ARBA" id="ARBA00023303"/>
    </source>
</evidence>
<dbReference type="OrthoDB" id="6021021at2759"/>
<evidence type="ECO:0000256" key="5">
    <source>
        <dbReference type="ARBA" id="ARBA00022989"/>
    </source>
</evidence>
<feature type="transmembrane region" description="Helical" evidence="12">
    <location>
        <begin position="43"/>
        <end position="64"/>
    </location>
</feature>
<evidence type="ECO:0000256" key="9">
    <source>
        <dbReference type="ARBA" id="ARBA00023201"/>
    </source>
</evidence>
<evidence type="ECO:0000256" key="3">
    <source>
        <dbReference type="ARBA" id="ARBA00022461"/>
    </source>
</evidence>
<feature type="transmembrane region" description="Helical" evidence="12">
    <location>
        <begin position="621"/>
        <end position="646"/>
    </location>
</feature>
<keyword evidence="8 12" id="KW-0472">Membrane</keyword>
<evidence type="ECO:0000313" key="13">
    <source>
        <dbReference type="EMBL" id="CAF0736470.1"/>
    </source>
</evidence>
<keyword evidence="4 11" id="KW-0812">Transmembrane</keyword>
<evidence type="ECO:0000256" key="8">
    <source>
        <dbReference type="ARBA" id="ARBA00023136"/>
    </source>
</evidence>
<dbReference type="AlphaFoldDB" id="A0A813N9R4"/>
<feature type="transmembrane region" description="Helical" evidence="12">
    <location>
        <begin position="457"/>
        <end position="477"/>
    </location>
</feature>
<dbReference type="PRINTS" id="PR01078">
    <property type="entry name" value="AMINACHANNEL"/>
</dbReference>
<dbReference type="GO" id="GO:0005886">
    <property type="term" value="C:plasma membrane"/>
    <property type="evidence" value="ECO:0007669"/>
    <property type="project" value="TreeGrafter"/>
</dbReference>
<evidence type="ECO:0000256" key="7">
    <source>
        <dbReference type="ARBA" id="ARBA00023065"/>
    </source>
</evidence>
<organism evidence="13 14">
    <name type="scientific">Adineta ricciae</name>
    <name type="common">Rotifer</name>
    <dbReference type="NCBI Taxonomy" id="249248"/>
    <lineage>
        <taxon>Eukaryota</taxon>
        <taxon>Metazoa</taxon>
        <taxon>Spiralia</taxon>
        <taxon>Gnathifera</taxon>
        <taxon>Rotifera</taxon>
        <taxon>Eurotatoria</taxon>
        <taxon>Bdelloidea</taxon>
        <taxon>Adinetida</taxon>
        <taxon>Adinetidae</taxon>
        <taxon>Adineta</taxon>
    </lineage>
</organism>
<name>A0A813N9R4_ADIRI</name>
<feature type="transmembrane region" description="Helical" evidence="12">
    <location>
        <begin position="576"/>
        <end position="601"/>
    </location>
</feature>
<protein>
    <submittedName>
        <fullName evidence="13">Uncharacterized protein</fullName>
    </submittedName>
</protein>
<evidence type="ECO:0000313" key="14">
    <source>
        <dbReference type="Proteomes" id="UP000663852"/>
    </source>
</evidence>
<comment type="subcellular location">
    <subcellularLocation>
        <location evidence="1">Membrane</location>
        <topology evidence="1">Multi-pass membrane protein</topology>
    </subcellularLocation>
</comment>
<dbReference type="InterPro" id="IPR001873">
    <property type="entry name" value="ENaC"/>
</dbReference>
<dbReference type="EMBL" id="CAJNOJ010000003">
    <property type="protein sequence ID" value="CAF0736470.1"/>
    <property type="molecule type" value="Genomic_DNA"/>
</dbReference>
<keyword evidence="2 11" id="KW-0813">Transport</keyword>